<sequence>MSEEEEENTAKLKIGDGNLLLQKRFEENHPRLSLSRFNMVYVAHRMQVISY</sequence>
<evidence type="ECO:0000313" key="1">
    <source>
        <dbReference type="EMBL" id="AES70136.1"/>
    </source>
</evidence>
<reference evidence="2" key="3">
    <citation type="submission" date="2015-04" db="UniProtKB">
        <authorList>
            <consortium name="EnsemblPlants"/>
        </authorList>
    </citation>
    <scope>IDENTIFICATION</scope>
    <source>
        <strain evidence="2">cv. Jemalong A17</strain>
    </source>
</reference>
<evidence type="ECO:0000313" key="3">
    <source>
        <dbReference type="Proteomes" id="UP000002051"/>
    </source>
</evidence>
<protein>
    <submittedName>
        <fullName evidence="1 2">Uncharacterized protein</fullName>
    </submittedName>
</protein>
<proteinExistence type="predicted"/>
<dbReference type="HOGENOM" id="CLU_3109404_0_0_1"/>
<keyword evidence="3" id="KW-1185">Reference proteome</keyword>
<accession>G7IZV4</accession>
<dbReference type="PaxDb" id="3880-AES70136"/>
<dbReference type="Proteomes" id="UP000002051">
    <property type="component" value="Chromosome 3"/>
</dbReference>
<dbReference type="AlphaFoldDB" id="G7IZV4"/>
<name>G7IZV4_MEDTR</name>
<reference evidence="1 3" key="1">
    <citation type="journal article" date="2011" name="Nature">
        <title>The Medicago genome provides insight into the evolution of rhizobial symbioses.</title>
        <authorList>
            <person name="Young N.D."/>
            <person name="Debelle F."/>
            <person name="Oldroyd G.E."/>
            <person name="Geurts R."/>
            <person name="Cannon S.B."/>
            <person name="Udvardi M.K."/>
            <person name="Benedito V.A."/>
            <person name="Mayer K.F."/>
            <person name="Gouzy J."/>
            <person name="Schoof H."/>
            <person name="Van de Peer Y."/>
            <person name="Proost S."/>
            <person name="Cook D.R."/>
            <person name="Meyers B.C."/>
            <person name="Spannagl M."/>
            <person name="Cheung F."/>
            <person name="De Mita S."/>
            <person name="Krishnakumar V."/>
            <person name="Gundlach H."/>
            <person name="Zhou S."/>
            <person name="Mudge J."/>
            <person name="Bharti A.K."/>
            <person name="Murray J.D."/>
            <person name="Naoumkina M.A."/>
            <person name="Rosen B."/>
            <person name="Silverstein K.A."/>
            <person name="Tang H."/>
            <person name="Rombauts S."/>
            <person name="Zhao P.X."/>
            <person name="Zhou P."/>
            <person name="Barbe V."/>
            <person name="Bardou P."/>
            <person name="Bechner M."/>
            <person name="Bellec A."/>
            <person name="Berger A."/>
            <person name="Berges H."/>
            <person name="Bidwell S."/>
            <person name="Bisseling T."/>
            <person name="Choisne N."/>
            <person name="Couloux A."/>
            <person name="Denny R."/>
            <person name="Deshpande S."/>
            <person name="Dai X."/>
            <person name="Doyle J.J."/>
            <person name="Dudez A.M."/>
            <person name="Farmer A.D."/>
            <person name="Fouteau S."/>
            <person name="Franken C."/>
            <person name="Gibelin C."/>
            <person name="Gish J."/>
            <person name="Goldstein S."/>
            <person name="Gonzalez A.J."/>
            <person name="Green P.J."/>
            <person name="Hallab A."/>
            <person name="Hartog M."/>
            <person name="Hua A."/>
            <person name="Humphray S.J."/>
            <person name="Jeong D.H."/>
            <person name="Jing Y."/>
            <person name="Jocker A."/>
            <person name="Kenton S.M."/>
            <person name="Kim D.J."/>
            <person name="Klee K."/>
            <person name="Lai H."/>
            <person name="Lang C."/>
            <person name="Lin S."/>
            <person name="Macmil S.L."/>
            <person name="Magdelenat G."/>
            <person name="Matthews L."/>
            <person name="McCorrison J."/>
            <person name="Monaghan E.L."/>
            <person name="Mun J.H."/>
            <person name="Najar F.Z."/>
            <person name="Nicholson C."/>
            <person name="Noirot C."/>
            <person name="O'Bleness M."/>
            <person name="Paule C.R."/>
            <person name="Poulain J."/>
            <person name="Prion F."/>
            <person name="Qin B."/>
            <person name="Qu C."/>
            <person name="Retzel E.F."/>
            <person name="Riddle C."/>
            <person name="Sallet E."/>
            <person name="Samain S."/>
            <person name="Samson N."/>
            <person name="Sanders I."/>
            <person name="Saurat O."/>
            <person name="Scarpelli C."/>
            <person name="Schiex T."/>
            <person name="Segurens B."/>
            <person name="Severin A.J."/>
            <person name="Sherrier D.J."/>
            <person name="Shi R."/>
            <person name="Sims S."/>
            <person name="Singer S.R."/>
            <person name="Sinharoy S."/>
            <person name="Sterck L."/>
            <person name="Viollet A."/>
            <person name="Wang B.B."/>
            <person name="Wang K."/>
            <person name="Wang M."/>
            <person name="Wang X."/>
            <person name="Warfsmann J."/>
            <person name="Weissenbach J."/>
            <person name="White D.D."/>
            <person name="White J.D."/>
            <person name="Wiley G.B."/>
            <person name="Wincker P."/>
            <person name="Xing Y."/>
            <person name="Yang L."/>
            <person name="Yao Z."/>
            <person name="Ying F."/>
            <person name="Zhai J."/>
            <person name="Zhou L."/>
            <person name="Zuber A."/>
            <person name="Denarie J."/>
            <person name="Dixon R.A."/>
            <person name="May G.D."/>
            <person name="Schwartz D.C."/>
            <person name="Rogers J."/>
            <person name="Quetier F."/>
            <person name="Town C.D."/>
            <person name="Roe B.A."/>
        </authorList>
    </citation>
    <scope>NUCLEOTIDE SEQUENCE [LARGE SCALE GENOMIC DNA]</scope>
    <source>
        <strain evidence="1">A17</strain>
        <strain evidence="2 3">cv. Jemalong A17</strain>
    </source>
</reference>
<dbReference type="EMBL" id="CM001219">
    <property type="protein sequence ID" value="AES70136.1"/>
    <property type="molecule type" value="Genomic_DNA"/>
</dbReference>
<reference evidence="1 3" key="2">
    <citation type="journal article" date="2014" name="BMC Genomics">
        <title>An improved genome release (version Mt4.0) for the model legume Medicago truncatula.</title>
        <authorList>
            <person name="Tang H."/>
            <person name="Krishnakumar V."/>
            <person name="Bidwell S."/>
            <person name="Rosen B."/>
            <person name="Chan A."/>
            <person name="Zhou S."/>
            <person name="Gentzbittel L."/>
            <person name="Childs K.L."/>
            <person name="Yandell M."/>
            <person name="Gundlach H."/>
            <person name="Mayer K.F."/>
            <person name="Schwartz D.C."/>
            <person name="Town C.D."/>
        </authorList>
    </citation>
    <scope>GENOME REANNOTATION</scope>
    <source>
        <strain evidence="2 3">cv. Jemalong A17</strain>
    </source>
</reference>
<gene>
    <name evidence="1" type="ordered locus">MTR_3g048450</name>
</gene>
<organism evidence="1 3">
    <name type="scientific">Medicago truncatula</name>
    <name type="common">Barrel medic</name>
    <name type="synonym">Medicago tribuloides</name>
    <dbReference type="NCBI Taxonomy" id="3880"/>
    <lineage>
        <taxon>Eukaryota</taxon>
        <taxon>Viridiplantae</taxon>
        <taxon>Streptophyta</taxon>
        <taxon>Embryophyta</taxon>
        <taxon>Tracheophyta</taxon>
        <taxon>Spermatophyta</taxon>
        <taxon>Magnoliopsida</taxon>
        <taxon>eudicotyledons</taxon>
        <taxon>Gunneridae</taxon>
        <taxon>Pentapetalae</taxon>
        <taxon>rosids</taxon>
        <taxon>fabids</taxon>
        <taxon>Fabales</taxon>
        <taxon>Fabaceae</taxon>
        <taxon>Papilionoideae</taxon>
        <taxon>50 kb inversion clade</taxon>
        <taxon>NPAAA clade</taxon>
        <taxon>Hologalegina</taxon>
        <taxon>IRL clade</taxon>
        <taxon>Trifolieae</taxon>
        <taxon>Medicago</taxon>
    </lineage>
</organism>
<evidence type="ECO:0000313" key="2">
    <source>
        <dbReference type="EnsemblPlants" id="AES70136"/>
    </source>
</evidence>
<dbReference type="EnsemblPlants" id="AES70136">
    <property type="protein sequence ID" value="AES70136"/>
    <property type="gene ID" value="MTR_3g048450"/>
</dbReference>